<organism evidence="3 4">
    <name type="scientific">Acetobacterium wieringae</name>
    <dbReference type="NCBI Taxonomy" id="52694"/>
    <lineage>
        <taxon>Bacteria</taxon>
        <taxon>Bacillati</taxon>
        <taxon>Bacillota</taxon>
        <taxon>Clostridia</taxon>
        <taxon>Eubacteriales</taxon>
        <taxon>Eubacteriaceae</taxon>
        <taxon>Acetobacterium</taxon>
    </lineage>
</organism>
<evidence type="ECO:0000313" key="4">
    <source>
        <dbReference type="Proteomes" id="UP000176244"/>
    </source>
</evidence>
<dbReference type="EMBL" id="LKEU01000037">
    <property type="protein sequence ID" value="OFV69712.1"/>
    <property type="molecule type" value="Genomic_DNA"/>
</dbReference>
<keyword evidence="1" id="KW-0472">Membrane</keyword>
<dbReference type="Pfam" id="PF12158">
    <property type="entry name" value="DUF3592"/>
    <property type="match status" value="1"/>
</dbReference>
<name>A0A1F2PFS2_9FIRM</name>
<evidence type="ECO:0000259" key="2">
    <source>
        <dbReference type="Pfam" id="PF12158"/>
    </source>
</evidence>
<dbReference type="STRING" id="52694.ACWI_28500"/>
<reference evidence="3 4" key="1">
    <citation type="submission" date="2015-09" db="EMBL/GenBank/DDBJ databases">
        <title>Genome sequence of Acetobacterium wieringae DSM 1911.</title>
        <authorList>
            <person name="Poehlein A."/>
            <person name="Bengelsdorf F.R."/>
            <person name="Schiel-Bengelsdorf B."/>
            <person name="Duerre P."/>
            <person name="Daniel R."/>
        </authorList>
    </citation>
    <scope>NUCLEOTIDE SEQUENCE [LARGE SCALE GENOMIC DNA]</scope>
    <source>
        <strain evidence="3 4">DSM 1911</strain>
    </source>
</reference>
<protein>
    <recommendedName>
        <fullName evidence="2">DUF3592 domain-containing protein</fullName>
    </recommendedName>
</protein>
<dbReference type="Proteomes" id="UP000176244">
    <property type="component" value="Unassembled WGS sequence"/>
</dbReference>
<dbReference type="AlphaFoldDB" id="A0A1F2PFS2"/>
<proteinExistence type="predicted"/>
<feature type="transmembrane region" description="Helical" evidence="1">
    <location>
        <begin position="111"/>
        <end position="131"/>
    </location>
</feature>
<accession>A0A1F2PFS2</accession>
<evidence type="ECO:0000313" key="3">
    <source>
        <dbReference type="EMBL" id="OFV69712.1"/>
    </source>
</evidence>
<dbReference type="RefSeq" id="WP_070372111.1">
    <property type="nucleotide sequence ID" value="NZ_CP097897.1"/>
</dbReference>
<feature type="transmembrane region" description="Helical" evidence="1">
    <location>
        <begin position="6"/>
        <end position="25"/>
    </location>
</feature>
<dbReference type="OrthoDB" id="1779183at2"/>
<evidence type="ECO:0000256" key="1">
    <source>
        <dbReference type="SAM" id="Phobius"/>
    </source>
</evidence>
<comment type="caution">
    <text evidence="3">The sequence shown here is derived from an EMBL/GenBank/DDBJ whole genome shotgun (WGS) entry which is preliminary data.</text>
</comment>
<dbReference type="InterPro" id="IPR021994">
    <property type="entry name" value="DUF3592"/>
</dbReference>
<keyword evidence="1" id="KW-1133">Transmembrane helix</keyword>
<feature type="domain" description="DUF3592" evidence="2">
    <location>
        <begin position="37"/>
        <end position="105"/>
    </location>
</feature>
<sequence length="136" mass="15648">MISLILVIIRIVGIVLIIFSILKLMKLKIIEKSGIQVEAVVVGMRENKVRTGRQVYDEYTPILEYMIAEKVYRTAALASQGDKRYDLGDIVKIRYKSDRPEEIMIPGDHRYYFNPALFGIAGIMIEILVLLTQRFL</sequence>
<keyword evidence="1" id="KW-0812">Transmembrane</keyword>
<gene>
    <name evidence="3" type="ORF">ACWI_28500</name>
</gene>